<evidence type="ECO:0000313" key="1">
    <source>
        <dbReference type="EMBL" id="KAI3365291.1"/>
    </source>
</evidence>
<name>A0ACB8WBN8_9TELE</name>
<gene>
    <name evidence="1" type="ORF">L3Q82_010387</name>
</gene>
<sequence length="135" mass="14444">PVPGSGEPTVTSSDYPDLSKVPFCYHDLKEVFSKVKATSLPHHREWDCAIDLLPGAPIPKARLYSISGPERKGMEEYIGSSLWSGIITSQGGFFLCRGKASRQVEMGLLQLGTTSATSSLVTHLAGLHLGSASVK</sequence>
<protein>
    <submittedName>
        <fullName evidence="1">Uncharacterized protein</fullName>
    </submittedName>
</protein>
<accession>A0ACB8WBN8</accession>
<proteinExistence type="predicted"/>
<evidence type="ECO:0000313" key="2">
    <source>
        <dbReference type="Proteomes" id="UP000831701"/>
    </source>
</evidence>
<dbReference type="Proteomes" id="UP000831701">
    <property type="component" value="Chromosome 12"/>
</dbReference>
<reference evidence="1" key="1">
    <citation type="submission" date="2022-04" db="EMBL/GenBank/DDBJ databases">
        <title>Jade perch genome.</title>
        <authorList>
            <person name="Chao B."/>
        </authorList>
    </citation>
    <scope>NUCLEOTIDE SEQUENCE</scope>
    <source>
        <strain evidence="1">CB-2022</strain>
    </source>
</reference>
<dbReference type="EMBL" id="CM041542">
    <property type="protein sequence ID" value="KAI3365291.1"/>
    <property type="molecule type" value="Genomic_DNA"/>
</dbReference>
<keyword evidence="2" id="KW-1185">Reference proteome</keyword>
<organism evidence="1 2">
    <name type="scientific">Scortum barcoo</name>
    <name type="common">barcoo grunter</name>
    <dbReference type="NCBI Taxonomy" id="214431"/>
    <lineage>
        <taxon>Eukaryota</taxon>
        <taxon>Metazoa</taxon>
        <taxon>Chordata</taxon>
        <taxon>Craniata</taxon>
        <taxon>Vertebrata</taxon>
        <taxon>Euteleostomi</taxon>
        <taxon>Actinopterygii</taxon>
        <taxon>Neopterygii</taxon>
        <taxon>Teleostei</taxon>
        <taxon>Neoteleostei</taxon>
        <taxon>Acanthomorphata</taxon>
        <taxon>Eupercaria</taxon>
        <taxon>Centrarchiformes</taxon>
        <taxon>Terapontoidei</taxon>
        <taxon>Terapontidae</taxon>
        <taxon>Scortum</taxon>
    </lineage>
</organism>
<comment type="caution">
    <text evidence="1">The sequence shown here is derived from an EMBL/GenBank/DDBJ whole genome shotgun (WGS) entry which is preliminary data.</text>
</comment>
<feature type="non-terminal residue" evidence="1">
    <location>
        <position position="1"/>
    </location>
</feature>
<feature type="non-terminal residue" evidence="1">
    <location>
        <position position="135"/>
    </location>
</feature>